<protein>
    <submittedName>
        <fullName evidence="4">Uncharacterized protein</fullName>
    </submittedName>
</protein>
<accession>A0A9P6NL97</accession>
<comment type="caution">
    <text evidence="4">The sequence shown here is derived from an EMBL/GenBank/DDBJ whole genome shotgun (WGS) entry which is preliminary data.</text>
</comment>
<evidence type="ECO:0000313" key="5">
    <source>
        <dbReference type="Proteomes" id="UP000886653"/>
    </source>
</evidence>
<keyword evidence="1" id="KW-0175">Coiled coil</keyword>
<dbReference type="AlphaFoldDB" id="A0A9P6NL97"/>
<feature type="region of interest" description="Disordered" evidence="2">
    <location>
        <begin position="209"/>
        <end position="228"/>
    </location>
</feature>
<evidence type="ECO:0000256" key="2">
    <source>
        <dbReference type="SAM" id="MobiDB-lite"/>
    </source>
</evidence>
<keyword evidence="5" id="KW-1185">Reference proteome</keyword>
<dbReference type="OrthoDB" id="2504265at2759"/>
<gene>
    <name evidence="4" type="ORF">CROQUDRAFT_41786</name>
</gene>
<sequence>MIPGVGTNFGDDHDDRLSNLPEESEESDDGGHRNSNVGLLDAINIERSDTDDDIANAVNEIERHIPTSELGDDNEDSNNTNPSIPSVVFMIPFPAPVNGKRSKSTSPFMLYTPPRAHYTKPVKDEVGKAPREKFLKKLVRRYQKEVSFGEEMKRQEIKKEGSFQVFHKIRGCCIRGASMMTKWLPNPCVETLARLPPKRKLGEVTVLFPSHAGRPRPEGEDQPYEPTEEELRHDISVLLRRTRKRIVFRLIGAGAFMPIAIGADIFAPVFLVEITLAYLAFQVYGFRKIKALTSPPKAKKVKKSKKNKKLSGGNALPQGTSASGEIVNTTAGVAGESVEQDSTSVAVQFRITRGDQAIFDPLLPLMYNICSRIDPLTFPPQEEEAVVLTGSQAEDPSQNATGQRPKPKGTQLPRTLHKPGPEIVRELVAAFRANLPEDVQARHNLNEERVSEDLARCMKKAAVEYVWSLKGRPERSPLKITQKWVAKRKTVRQERKQKRKIKNQIKKELMEDLQAVSSEDQLSTTPENQLAIDPEHQPSTATVPVEPQAAIELPAVFTKVESKQEKKARLAKEKKEANEVKQKAKIEAREKEKLAKLAIQEARKGKKKAE</sequence>
<feature type="region of interest" description="Disordered" evidence="2">
    <location>
        <begin position="1"/>
        <end position="37"/>
    </location>
</feature>
<keyword evidence="3" id="KW-0812">Transmembrane</keyword>
<name>A0A9P6NL97_9BASI</name>
<feature type="compositionally biased region" description="Polar residues" evidence="2">
    <location>
        <begin position="516"/>
        <end position="528"/>
    </location>
</feature>
<feature type="compositionally biased region" description="Basic residues" evidence="2">
    <location>
        <begin position="297"/>
        <end position="309"/>
    </location>
</feature>
<evidence type="ECO:0000256" key="1">
    <source>
        <dbReference type="SAM" id="Coils"/>
    </source>
</evidence>
<dbReference type="Proteomes" id="UP000886653">
    <property type="component" value="Unassembled WGS sequence"/>
</dbReference>
<feature type="compositionally biased region" description="Polar residues" evidence="2">
    <location>
        <begin position="389"/>
        <end position="402"/>
    </location>
</feature>
<evidence type="ECO:0000256" key="3">
    <source>
        <dbReference type="SAM" id="Phobius"/>
    </source>
</evidence>
<dbReference type="EMBL" id="MU167240">
    <property type="protein sequence ID" value="KAG0148093.1"/>
    <property type="molecule type" value="Genomic_DNA"/>
</dbReference>
<feature type="region of interest" description="Disordered" evidence="2">
    <location>
        <begin position="388"/>
        <end position="418"/>
    </location>
</feature>
<keyword evidence="3" id="KW-1133">Transmembrane helix</keyword>
<feature type="coiled-coil region" evidence="1">
    <location>
        <begin position="560"/>
        <end position="601"/>
    </location>
</feature>
<evidence type="ECO:0000313" key="4">
    <source>
        <dbReference type="EMBL" id="KAG0148093.1"/>
    </source>
</evidence>
<keyword evidence="3" id="KW-0472">Membrane</keyword>
<feature type="transmembrane region" description="Helical" evidence="3">
    <location>
        <begin position="246"/>
        <end position="263"/>
    </location>
</feature>
<feature type="region of interest" description="Disordered" evidence="2">
    <location>
        <begin position="516"/>
        <end position="542"/>
    </location>
</feature>
<reference evidence="4" key="1">
    <citation type="submission" date="2013-11" db="EMBL/GenBank/DDBJ databases">
        <title>Genome sequence of the fusiform rust pathogen reveals effectors for host alternation and coevolution with pine.</title>
        <authorList>
            <consortium name="DOE Joint Genome Institute"/>
            <person name="Smith K."/>
            <person name="Pendleton A."/>
            <person name="Kubisiak T."/>
            <person name="Anderson C."/>
            <person name="Salamov A."/>
            <person name="Aerts A."/>
            <person name="Riley R."/>
            <person name="Clum A."/>
            <person name="Lindquist E."/>
            <person name="Ence D."/>
            <person name="Campbell M."/>
            <person name="Kronenberg Z."/>
            <person name="Feau N."/>
            <person name="Dhillon B."/>
            <person name="Hamelin R."/>
            <person name="Burleigh J."/>
            <person name="Smith J."/>
            <person name="Yandell M."/>
            <person name="Nelson C."/>
            <person name="Grigoriev I."/>
            <person name="Davis J."/>
        </authorList>
    </citation>
    <scope>NUCLEOTIDE SEQUENCE</scope>
    <source>
        <strain evidence="4">G11</strain>
    </source>
</reference>
<organism evidence="4 5">
    <name type="scientific">Cronartium quercuum f. sp. fusiforme G11</name>
    <dbReference type="NCBI Taxonomy" id="708437"/>
    <lineage>
        <taxon>Eukaryota</taxon>
        <taxon>Fungi</taxon>
        <taxon>Dikarya</taxon>
        <taxon>Basidiomycota</taxon>
        <taxon>Pucciniomycotina</taxon>
        <taxon>Pucciniomycetes</taxon>
        <taxon>Pucciniales</taxon>
        <taxon>Coleosporiaceae</taxon>
        <taxon>Cronartium</taxon>
    </lineage>
</organism>
<feature type="region of interest" description="Disordered" evidence="2">
    <location>
        <begin position="297"/>
        <end position="323"/>
    </location>
</feature>
<proteinExistence type="predicted"/>